<organism evidence="4 5">
    <name type="scientific">Candidatus Woykebacteria bacterium GWA1_44_8</name>
    <dbReference type="NCBI Taxonomy" id="1802591"/>
    <lineage>
        <taxon>Bacteria</taxon>
        <taxon>Candidatus Woykeibacteriota</taxon>
    </lineage>
</organism>
<feature type="compositionally biased region" description="Polar residues" evidence="1">
    <location>
        <begin position="31"/>
        <end position="42"/>
    </location>
</feature>
<feature type="transmembrane region" description="Helical" evidence="2">
    <location>
        <begin position="262"/>
        <end position="283"/>
    </location>
</feature>
<feature type="region of interest" description="Disordered" evidence="1">
    <location>
        <begin position="543"/>
        <end position="575"/>
    </location>
</feature>
<keyword evidence="2" id="KW-0812">Transmembrane</keyword>
<dbReference type="AlphaFoldDB" id="A0A1G1W1F5"/>
<feature type="transmembrane region" description="Helical" evidence="2">
    <location>
        <begin position="230"/>
        <end position="250"/>
    </location>
</feature>
<feature type="compositionally biased region" description="Basic and acidic residues" evidence="1">
    <location>
        <begin position="623"/>
        <end position="647"/>
    </location>
</feature>
<feature type="transmembrane region" description="Helical" evidence="2">
    <location>
        <begin position="396"/>
        <end position="421"/>
    </location>
</feature>
<feature type="region of interest" description="Disordered" evidence="1">
    <location>
        <begin position="31"/>
        <end position="64"/>
    </location>
</feature>
<keyword evidence="2" id="KW-0472">Membrane</keyword>
<feature type="region of interest" description="Disordered" evidence="1">
    <location>
        <begin position="604"/>
        <end position="653"/>
    </location>
</feature>
<protein>
    <submittedName>
        <fullName evidence="4">Uncharacterized protein</fullName>
    </submittedName>
</protein>
<feature type="transmembrane region" description="Helical" evidence="2">
    <location>
        <begin position="362"/>
        <end position="384"/>
    </location>
</feature>
<keyword evidence="2" id="KW-1133">Transmembrane helix</keyword>
<evidence type="ECO:0000256" key="1">
    <source>
        <dbReference type="SAM" id="MobiDB-lite"/>
    </source>
</evidence>
<evidence type="ECO:0000313" key="5">
    <source>
        <dbReference type="Proteomes" id="UP000176299"/>
    </source>
</evidence>
<accession>A0A1G1W1F5</accession>
<feature type="signal peptide" evidence="3">
    <location>
        <begin position="1"/>
        <end position="27"/>
    </location>
</feature>
<comment type="caution">
    <text evidence="4">The sequence shown here is derived from an EMBL/GenBank/DDBJ whole genome shotgun (WGS) entry which is preliminary data.</text>
</comment>
<evidence type="ECO:0000256" key="3">
    <source>
        <dbReference type="SAM" id="SignalP"/>
    </source>
</evidence>
<dbReference type="EMBL" id="MHCN01000013">
    <property type="protein sequence ID" value="OGY21515.1"/>
    <property type="molecule type" value="Genomic_DNA"/>
</dbReference>
<feature type="transmembrane region" description="Helical" evidence="2">
    <location>
        <begin position="334"/>
        <end position="356"/>
    </location>
</feature>
<feature type="compositionally biased region" description="Low complexity" evidence="1">
    <location>
        <begin position="47"/>
        <end position="63"/>
    </location>
</feature>
<feature type="transmembrane region" description="Helical" evidence="2">
    <location>
        <begin position="303"/>
        <end position="327"/>
    </location>
</feature>
<proteinExistence type="predicted"/>
<name>A0A1G1W1F5_9BACT</name>
<evidence type="ECO:0000256" key="2">
    <source>
        <dbReference type="SAM" id="Phobius"/>
    </source>
</evidence>
<sequence>MKLPKLKLVVVFLLLFSLLFNNIAVYAQQPAGQQDQPTTTNDRVWRAPGTSAPATSVPATSSGQVSPEGGKVKFWFVAGLIAGTAILGWIFKDDIAKGIDCVTDFHKCVEGAAALTQNFVYKQNVGCDFAMADKNGRFSGTDDASVCHETKMTEVAQGKPPSSPGALNYASAILNSSMELPVPIDSGRYFASIAPFKKTYAQGEGEGAGAELAESDLLLGIWNNVRKASYALLVVILVIVGFMIMFRFPISPRAVVTAQSALPRIAIALLLITFSFSIAGLMADLVRVLTGILLNYLLPGPNFDLGGMIVILIASLFALGGAALAFLGHTFAAIALLFIALIIIAIVLVVFVNLIFKLVTRYVIFILLTVFAPLFFLIGALPGAEGVIFTWFRRAAAALIAIPATAFVLKLSFLIGLWPYLQYARNATGTEFPHLPVPWIVPNPVHTMLEWAALGPIVGLGLYFFATKVPDIVDEMFGNRPLAPRAGIGPGAIIGAPYKAFRAAGDAARSWQSTRTAREGIGRVLRGAGWEPTEKVTEIAGTPINRGGRIGVGRPGPTAIPSEGVWNPEREQEPYDKGVVVERTTPKPGIRAGLARTVVKTAGRLVGERPPPTRTTIVPPEEIAERKRRAEEAKARRVARRESKPGPDELNNL</sequence>
<dbReference type="STRING" id="1802591.A2113_02055"/>
<dbReference type="Proteomes" id="UP000176299">
    <property type="component" value="Unassembled WGS sequence"/>
</dbReference>
<gene>
    <name evidence="4" type="ORF">A2113_02055</name>
</gene>
<keyword evidence="3" id="KW-0732">Signal</keyword>
<reference evidence="4 5" key="1">
    <citation type="journal article" date="2016" name="Nat. Commun.">
        <title>Thousands of microbial genomes shed light on interconnected biogeochemical processes in an aquifer system.</title>
        <authorList>
            <person name="Anantharaman K."/>
            <person name="Brown C.T."/>
            <person name="Hug L.A."/>
            <person name="Sharon I."/>
            <person name="Castelle C.J."/>
            <person name="Probst A.J."/>
            <person name="Thomas B.C."/>
            <person name="Singh A."/>
            <person name="Wilkins M.J."/>
            <person name="Karaoz U."/>
            <person name="Brodie E.L."/>
            <person name="Williams K.H."/>
            <person name="Hubbard S.S."/>
            <person name="Banfield J.F."/>
        </authorList>
    </citation>
    <scope>NUCLEOTIDE SEQUENCE [LARGE SCALE GENOMIC DNA]</scope>
</reference>
<feature type="chain" id="PRO_5009581102" evidence="3">
    <location>
        <begin position="28"/>
        <end position="653"/>
    </location>
</feature>
<evidence type="ECO:0000313" key="4">
    <source>
        <dbReference type="EMBL" id="OGY21515.1"/>
    </source>
</evidence>